<evidence type="ECO:0000313" key="3">
    <source>
        <dbReference type="Proteomes" id="UP001175000"/>
    </source>
</evidence>
<feature type="signal peptide" evidence="1">
    <location>
        <begin position="1"/>
        <end position="30"/>
    </location>
</feature>
<protein>
    <submittedName>
        <fullName evidence="2">Uncharacterized protein</fullName>
    </submittedName>
</protein>
<keyword evidence="3" id="KW-1185">Reference proteome</keyword>
<evidence type="ECO:0000256" key="1">
    <source>
        <dbReference type="SAM" id="SignalP"/>
    </source>
</evidence>
<proteinExistence type="predicted"/>
<evidence type="ECO:0000313" key="2">
    <source>
        <dbReference type="EMBL" id="KAK0614510.1"/>
    </source>
</evidence>
<organism evidence="2 3">
    <name type="scientific">Immersiella caudata</name>
    <dbReference type="NCBI Taxonomy" id="314043"/>
    <lineage>
        <taxon>Eukaryota</taxon>
        <taxon>Fungi</taxon>
        <taxon>Dikarya</taxon>
        <taxon>Ascomycota</taxon>
        <taxon>Pezizomycotina</taxon>
        <taxon>Sordariomycetes</taxon>
        <taxon>Sordariomycetidae</taxon>
        <taxon>Sordariales</taxon>
        <taxon>Lasiosphaeriaceae</taxon>
        <taxon>Immersiella</taxon>
    </lineage>
</organism>
<dbReference type="AlphaFoldDB" id="A0AA40BUY1"/>
<reference evidence="2" key="1">
    <citation type="submission" date="2023-06" db="EMBL/GenBank/DDBJ databases">
        <title>Genome-scale phylogeny and comparative genomics of the fungal order Sordariales.</title>
        <authorList>
            <consortium name="Lawrence Berkeley National Laboratory"/>
            <person name="Hensen N."/>
            <person name="Bonometti L."/>
            <person name="Westerberg I."/>
            <person name="Brannstrom I.O."/>
            <person name="Guillou S."/>
            <person name="Cros-Aarteil S."/>
            <person name="Calhoun S."/>
            <person name="Haridas S."/>
            <person name="Kuo A."/>
            <person name="Mondo S."/>
            <person name="Pangilinan J."/>
            <person name="Riley R."/>
            <person name="Labutti K."/>
            <person name="Andreopoulos B."/>
            <person name="Lipzen A."/>
            <person name="Chen C."/>
            <person name="Yanf M."/>
            <person name="Daum C."/>
            <person name="Ng V."/>
            <person name="Clum A."/>
            <person name="Steindorff A."/>
            <person name="Ohm R."/>
            <person name="Martin F."/>
            <person name="Silar P."/>
            <person name="Natvig D."/>
            <person name="Lalanne C."/>
            <person name="Gautier V."/>
            <person name="Ament-Velasquez S.L."/>
            <person name="Kruys A."/>
            <person name="Hutchinson M.I."/>
            <person name="Powell A.J."/>
            <person name="Barry K."/>
            <person name="Miller A.N."/>
            <person name="Grigoriev I.V."/>
            <person name="Debuchy R."/>
            <person name="Gladieux P."/>
            <person name="Thoren M.H."/>
            <person name="Johannesson H."/>
        </authorList>
    </citation>
    <scope>NUCLEOTIDE SEQUENCE</scope>
    <source>
        <strain evidence="2">CBS 606.72</strain>
    </source>
</reference>
<comment type="caution">
    <text evidence="2">The sequence shown here is derived from an EMBL/GenBank/DDBJ whole genome shotgun (WGS) entry which is preliminary data.</text>
</comment>
<accession>A0AA40BUY1</accession>
<dbReference type="EMBL" id="JAULSU010000006">
    <property type="protein sequence ID" value="KAK0614510.1"/>
    <property type="molecule type" value="Genomic_DNA"/>
</dbReference>
<feature type="chain" id="PRO_5041331458" evidence="1">
    <location>
        <begin position="31"/>
        <end position="137"/>
    </location>
</feature>
<gene>
    <name evidence="2" type="ORF">B0T14DRAFT_528622</name>
</gene>
<keyword evidence="1" id="KW-0732">Signal</keyword>
<dbReference type="Proteomes" id="UP001175000">
    <property type="component" value="Unassembled WGS sequence"/>
</dbReference>
<name>A0AA40BUY1_9PEZI</name>
<sequence length="137" mass="15034">MATTIAPLGTNDNMSPLLLPTLILLLTSHAHTPPLHPPPDLKFNLRTIENPPKIIRDSHTGVSKRLRDHLLHYDDFVALIDHVETQILAMVVDDISALTPDSASDLAPNTSAEGRRILSVAAFVPEVITGVWRLLRS</sequence>